<dbReference type="KEGG" id="paj:PAJ_1760"/>
<dbReference type="SUPFAM" id="SSF52317">
    <property type="entry name" value="Class I glutamine amidotransferase-like"/>
    <property type="match status" value="1"/>
</dbReference>
<dbReference type="InterPro" id="IPR029062">
    <property type="entry name" value="Class_I_gatase-like"/>
</dbReference>
<dbReference type="eggNOG" id="COG2071">
    <property type="taxonomic scope" value="Bacteria"/>
</dbReference>
<evidence type="ECO:0000256" key="4">
    <source>
        <dbReference type="ARBA" id="ARBA00060634"/>
    </source>
</evidence>
<dbReference type="RefSeq" id="WP_014594054.1">
    <property type="nucleotide sequence ID" value="NC_017531.2"/>
</dbReference>
<comment type="pathway">
    <text evidence="4">Amine and polyamine degradation; putrescine degradation; 4-aminobutanoate from putrescine: step 4/4.</text>
</comment>
<dbReference type="NCBIfam" id="NF008471">
    <property type="entry name" value="PRK11366.1"/>
    <property type="match status" value="1"/>
</dbReference>
<evidence type="ECO:0000256" key="5">
    <source>
        <dbReference type="ARBA" id="ARBA00066788"/>
    </source>
</evidence>
<dbReference type="Proteomes" id="UP000006690">
    <property type="component" value="Chromosome"/>
</dbReference>
<sequence>MGIIFDKPLIGVVMCQTHHHGHPVQSVHNKYLDAVVTAGGVPLALPHQLMAAPHLSENAMAALDGILLTGSPSNLEPWLYGEAGEEPDADAGRDRLAFNLITHAVGKQLPLFGICRGMQELVVANGGALYRHLNQHPQFQRHHDDDAAPLSQQYAPAHDVNIEPGGLLAALLGPAPLIVNSVHHQGIRETGPQLRIEARAPDGLIEAVSLSRHPFALAVQWHPEWQLKPATPSFALFNGFIQAARHYQREKQQ</sequence>
<name>A0A0H3L1V8_PANAA</name>
<comment type="catalytic activity">
    <reaction evidence="2">
        <text>4-(gamma-L-glutamylamino)butanoate + H2O = 4-aminobutanoate + L-glutamate</text>
        <dbReference type="Rhea" id="RHEA:19737"/>
        <dbReference type="ChEBI" id="CHEBI:15377"/>
        <dbReference type="ChEBI" id="CHEBI:29985"/>
        <dbReference type="ChEBI" id="CHEBI:58800"/>
        <dbReference type="ChEBI" id="CHEBI:59888"/>
        <dbReference type="EC" id="3.5.1.94"/>
    </reaction>
</comment>
<evidence type="ECO:0000313" key="7">
    <source>
        <dbReference type="Proteomes" id="UP000006690"/>
    </source>
</evidence>
<dbReference type="PANTHER" id="PTHR43235">
    <property type="entry name" value="GLUTAMINE AMIDOTRANSFERASE PB2B2.05-RELATED"/>
    <property type="match status" value="1"/>
</dbReference>
<dbReference type="PATRIC" id="fig|932677.3.peg.2062"/>
<dbReference type="Gene3D" id="3.40.50.880">
    <property type="match status" value="1"/>
</dbReference>
<dbReference type="EC" id="3.5.1.94" evidence="5"/>
<comment type="function">
    <text evidence="3">Involved in the breakdown of putrescine via hydrolysis of the gamma-glutamyl linkage of gamma-glutamyl-gamma-aminobutyrate.</text>
</comment>
<reference evidence="7" key="1">
    <citation type="journal article" date="2012" name="Appl. Microbiol. Biotechnol.">
        <title>The complete genome sequence of Pantoea ananatis AJ13355, an organism with great biotechnological potential.</title>
        <authorList>
            <person name="Hara Y."/>
            <person name="Kadotani N."/>
            <person name="Izui H."/>
            <person name="Katashkina J.I."/>
            <person name="Kuvaeva T.M."/>
            <person name="Andreeva I.G."/>
            <person name="Golubeva L.I."/>
            <person name="Malko D.B."/>
            <person name="Makeev V.J."/>
            <person name="Mashko S.V."/>
            <person name="Kozlov Y.I."/>
        </authorList>
    </citation>
    <scope>NUCLEOTIDE SEQUENCE [LARGE SCALE GENOMIC DNA]</scope>
    <source>
        <strain evidence="7">AJ13355</strain>
    </source>
</reference>
<accession>A0A0H3L1V8</accession>
<evidence type="ECO:0000256" key="1">
    <source>
        <dbReference type="ARBA" id="ARBA00011083"/>
    </source>
</evidence>
<keyword evidence="6" id="KW-0378">Hydrolase</keyword>
<organism evidence="6 7">
    <name type="scientific">Pantoea ananatis (strain AJ13355)</name>
    <dbReference type="NCBI Taxonomy" id="932677"/>
    <lineage>
        <taxon>Bacteria</taxon>
        <taxon>Pseudomonadati</taxon>
        <taxon>Pseudomonadota</taxon>
        <taxon>Gammaproteobacteria</taxon>
        <taxon>Enterobacterales</taxon>
        <taxon>Erwiniaceae</taxon>
        <taxon>Pantoea</taxon>
    </lineage>
</organism>
<proteinExistence type="inferred from homology"/>
<gene>
    <name evidence="6" type="primary">puuD</name>
    <name evidence="6" type="ordered locus">PAJ_1760</name>
</gene>
<dbReference type="GO" id="GO:0006598">
    <property type="term" value="P:polyamine catabolic process"/>
    <property type="evidence" value="ECO:0007669"/>
    <property type="project" value="TreeGrafter"/>
</dbReference>
<dbReference type="HOGENOM" id="CLU_030756_0_0_6"/>
<dbReference type="PANTHER" id="PTHR43235:SF1">
    <property type="entry name" value="GLUTAMINE AMIDOTRANSFERASE PB2B2.05-RELATED"/>
    <property type="match status" value="1"/>
</dbReference>
<comment type="similarity">
    <text evidence="1">Belongs to the peptidase C26 family.</text>
</comment>
<dbReference type="AlphaFoldDB" id="A0A0H3L1V8"/>
<dbReference type="InterPro" id="IPR011697">
    <property type="entry name" value="Peptidase_C26"/>
</dbReference>
<dbReference type="GO" id="GO:0005829">
    <property type="term" value="C:cytosol"/>
    <property type="evidence" value="ECO:0007669"/>
    <property type="project" value="TreeGrafter"/>
</dbReference>
<dbReference type="EMBL" id="AP012032">
    <property type="protein sequence ID" value="BAK11840.1"/>
    <property type="molecule type" value="Genomic_DNA"/>
</dbReference>
<dbReference type="Pfam" id="PF07722">
    <property type="entry name" value="Peptidase_C26"/>
    <property type="match status" value="1"/>
</dbReference>
<evidence type="ECO:0000256" key="2">
    <source>
        <dbReference type="ARBA" id="ARBA00052718"/>
    </source>
</evidence>
<protein>
    <recommendedName>
        <fullName evidence="5">gamma-glutamyl-gamma-aminobutyrate hydrolase</fullName>
        <ecNumber evidence="5">3.5.1.94</ecNumber>
    </recommendedName>
</protein>
<dbReference type="FunFam" id="3.40.50.880:FF:000030">
    <property type="entry name" value="Gamma-glutamyl-gamma-aminobutyrate hydrolase PuuD"/>
    <property type="match status" value="1"/>
</dbReference>
<dbReference type="InterPro" id="IPR044668">
    <property type="entry name" value="PuuD-like"/>
</dbReference>
<dbReference type="PROSITE" id="PS51273">
    <property type="entry name" value="GATASE_TYPE_1"/>
    <property type="match status" value="1"/>
</dbReference>
<dbReference type="GO" id="GO:0033969">
    <property type="term" value="F:gamma-glutamyl-gamma-aminobutyrate hydrolase activity"/>
    <property type="evidence" value="ECO:0007669"/>
    <property type="project" value="UniProtKB-EC"/>
</dbReference>
<evidence type="ECO:0000313" key="6">
    <source>
        <dbReference type="EMBL" id="BAK11840.1"/>
    </source>
</evidence>
<dbReference type="OrthoDB" id="9813383at2"/>
<dbReference type="CDD" id="cd01745">
    <property type="entry name" value="GATase1_2"/>
    <property type="match status" value="1"/>
</dbReference>
<evidence type="ECO:0000256" key="3">
    <source>
        <dbReference type="ARBA" id="ARBA00055068"/>
    </source>
</evidence>